<protein>
    <recommendedName>
        <fullName evidence="4">Peptidase M50 domain-containing protein</fullName>
    </recommendedName>
</protein>
<keyword evidence="1" id="KW-0812">Transmembrane</keyword>
<sequence length="144" mass="16232">MIINLSPSSCSLSLSRFINSKRLTKTHLSKSLSSSSSSTFHSKNQFLHEKNRYPLGRRRDFRSWVIPGFDFGNNFESTQSVLEAVGVLTAIIVVHESGHFLAAYLQGIHGFLIMILIVIFLLMIRTCLKIGLYLIGLLLFQLES</sequence>
<dbReference type="AlphaFoldDB" id="A0ABD2RLR3"/>
<dbReference type="Proteomes" id="UP001627284">
    <property type="component" value="Unassembled WGS sequence"/>
</dbReference>
<evidence type="ECO:0000256" key="1">
    <source>
        <dbReference type="SAM" id="Phobius"/>
    </source>
</evidence>
<organism evidence="2 3">
    <name type="scientific">Solanum stoloniferum</name>
    <dbReference type="NCBI Taxonomy" id="62892"/>
    <lineage>
        <taxon>Eukaryota</taxon>
        <taxon>Viridiplantae</taxon>
        <taxon>Streptophyta</taxon>
        <taxon>Embryophyta</taxon>
        <taxon>Tracheophyta</taxon>
        <taxon>Spermatophyta</taxon>
        <taxon>Magnoliopsida</taxon>
        <taxon>eudicotyledons</taxon>
        <taxon>Gunneridae</taxon>
        <taxon>Pentapetalae</taxon>
        <taxon>asterids</taxon>
        <taxon>lamiids</taxon>
        <taxon>Solanales</taxon>
        <taxon>Solanaceae</taxon>
        <taxon>Solanoideae</taxon>
        <taxon>Solaneae</taxon>
        <taxon>Solanum</taxon>
    </lineage>
</organism>
<keyword evidence="1" id="KW-1133">Transmembrane helix</keyword>
<keyword evidence="3" id="KW-1185">Reference proteome</keyword>
<name>A0ABD2RLR3_9SOLN</name>
<feature type="transmembrane region" description="Helical" evidence="1">
    <location>
        <begin position="111"/>
        <end position="140"/>
    </location>
</feature>
<keyword evidence="1" id="KW-0472">Membrane</keyword>
<evidence type="ECO:0000313" key="3">
    <source>
        <dbReference type="Proteomes" id="UP001627284"/>
    </source>
</evidence>
<evidence type="ECO:0008006" key="4">
    <source>
        <dbReference type="Google" id="ProtNLM"/>
    </source>
</evidence>
<reference evidence="2 3" key="1">
    <citation type="submission" date="2024-05" db="EMBL/GenBank/DDBJ databases">
        <title>De novo assembly of an allotetraploid wild potato.</title>
        <authorList>
            <person name="Hosaka A.J."/>
        </authorList>
    </citation>
    <scope>NUCLEOTIDE SEQUENCE [LARGE SCALE GENOMIC DNA]</scope>
    <source>
        <tissue evidence="2">Young leaves</tissue>
    </source>
</reference>
<comment type="caution">
    <text evidence="2">The sequence shown here is derived from an EMBL/GenBank/DDBJ whole genome shotgun (WGS) entry which is preliminary data.</text>
</comment>
<evidence type="ECO:0000313" key="2">
    <source>
        <dbReference type="EMBL" id="KAL3332807.1"/>
    </source>
</evidence>
<proteinExistence type="predicted"/>
<accession>A0ABD2RLR3</accession>
<gene>
    <name evidence="2" type="ORF">AABB24_033062</name>
</gene>
<dbReference type="EMBL" id="JBJKTR010000019">
    <property type="protein sequence ID" value="KAL3332807.1"/>
    <property type="molecule type" value="Genomic_DNA"/>
</dbReference>